<dbReference type="Proteomes" id="UP001302321">
    <property type="component" value="Unassembled WGS sequence"/>
</dbReference>
<dbReference type="SUPFAM" id="SSF56112">
    <property type="entry name" value="Protein kinase-like (PK-like)"/>
    <property type="match status" value="1"/>
</dbReference>
<accession>A0AAN6VZ05</accession>
<reference evidence="1" key="2">
    <citation type="submission" date="2023-05" db="EMBL/GenBank/DDBJ databases">
        <authorList>
            <consortium name="Lawrence Berkeley National Laboratory"/>
            <person name="Steindorff A."/>
            <person name="Hensen N."/>
            <person name="Bonometti L."/>
            <person name="Westerberg I."/>
            <person name="Brannstrom I.O."/>
            <person name="Guillou S."/>
            <person name="Cros-Aarteil S."/>
            <person name="Calhoun S."/>
            <person name="Haridas S."/>
            <person name="Kuo A."/>
            <person name="Mondo S."/>
            <person name="Pangilinan J."/>
            <person name="Riley R."/>
            <person name="Labutti K."/>
            <person name="Andreopoulos B."/>
            <person name="Lipzen A."/>
            <person name="Chen C."/>
            <person name="Yanf M."/>
            <person name="Daum C."/>
            <person name="Ng V."/>
            <person name="Clum A."/>
            <person name="Ohm R."/>
            <person name="Martin F."/>
            <person name="Silar P."/>
            <person name="Natvig D."/>
            <person name="Lalanne C."/>
            <person name="Gautier V."/>
            <person name="Ament-Velasquez S.L."/>
            <person name="Kruys A."/>
            <person name="Hutchinson M.I."/>
            <person name="Powell A.J."/>
            <person name="Barry K."/>
            <person name="Miller A.N."/>
            <person name="Grigoriev I.V."/>
            <person name="Debuchy R."/>
            <person name="Gladieux P."/>
            <person name="Thoren M.H."/>
            <person name="Johannesson H."/>
        </authorList>
    </citation>
    <scope>NUCLEOTIDE SEQUENCE</scope>
    <source>
        <strain evidence="1">CBS 892.96</strain>
    </source>
</reference>
<dbReference type="InterPro" id="IPR011009">
    <property type="entry name" value="Kinase-like_dom_sf"/>
</dbReference>
<dbReference type="AlphaFoldDB" id="A0AAN6VZ05"/>
<dbReference type="EMBL" id="MU866496">
    <property type="protein sequence ID" value="KAK4171853.1"/>
    <property type="molecule type" value="Genomic_DNA"/>
</dbReference>
<comment type="caution">
    <text evidence="1">The sequence shown here is derived from an EMBL/GenBank/DDBJ whole genome shotgun (WGS) entry which is preliminary data.</text>
</comment>
<reference evidence="1" key="1">
    <citation type="journal article" date="2023" name="Mol. Phylogenet. Evol.">
        <title>Genome-scale phylogeny and comparative genomics of the fungal order Sordariales.</title>
        <authorList>
            <person name="Hensen N."/>
            <person name="Bonometti L."/>
            <person name="Westerberg I."/>
            <person name="Brannstrom I.O."/>
            <person name="Guillou S."/>
            <person name="Cros-Aarteil S."/>
            <person name="Calhoun S."/>
            <person name="Haridas S."/>
            <person name="Kuo A."/>
            <person name="Mondo S."/>
            <person name="Pangilinan J."/>
            <person name="Riley R."/>
            <person name="LaButti K."/>
            <person name="Andreopoulos B."/>
            <person name="Lipzen A."/>
            <person name="Chen C."/>
            <person name="Yan M."/>
            <person name="Daum C."/>
            <person name="Ng V."/>
            <person name="Clum A."/>
            <person name="Steindorff A."/>
            <person name="Ohm R.A."/>
            <person name="Martin F."/>
            <person name="Silar P."/>
            <person name="Natvig D.O."/>
            <person name="Lalanne C."/>
            <person name="Gautier V."/>
            <person name="Ament-Velasquez S.L."/>
            <person name="Kruys A."/>
            <person name="Hutchinson M.I."/>
            <person name="Powell A.J."/>
            <person name="Barry K."/>
            <person name="Miller A.N."/>
            <person name="Grigoriev I.V."/>
            <person name="Debuchy R."/>
            <person name="Gladieux P."/>
            <person name="Hiltunen Thoren M."/>
            <person name="Johannesson H."/>
        </authorList>
    </citation>
    <scope>NUCLEOTIDE SEQUENCE</scope>
    <source>
        <strain evidence="1">CBS 892.96</strain>
    </source>
</reference>
<gene>
    <name evidence="1" type="ORF">QBC36DRAFT_350035</name>
</gene>
<name>A0AAN6VZ05_9PEZI</name>
<dbReference type="Pfam" id="PF04724">
    <property type="entry name" value="Glyco_transf_17"/>
    <property type="match status" value="1"/>
</dbReference>
<dbReference type="PANTHER" id="PTHR12224:SF0">
    <property type="entry name" value="BETA-1,4-MANNOSYL-GLYCOPROTEIN 4-BETA-N-ACETYLGLUCOSAMINYLTRANSFERASE"/>
    <property type="match status" value="1"/>
</dbReference>
<organism evidence="1 2">
    <name type="scientific">Triangularia setosa</name>
    <dbReference type="NCBI Taxonomy" id="2587417"/>
    <lineage>
        <taxon>Eukaryota</taxon>
        <taxon>Fungi</taxon>
        <taxon>Dikarya</taxon>
        <taxon>Ascomycota</taxon>
        <taxon>Pezizomycotina</taxon>
        <taxon>Sordariomycetes</taxon>
        <taxon>Sordariomycetidae</taxon>
        <taxon>Sordariales</taxon>
        <taxon>Podosporaceae</taxon>
        <taxon>Triangularia</taxon>
    </lineage>
</organism>
<dbReference type="GO" id="GO:0016020">
    <property type="term" value="C:membrane"/>
    <property type="evidence" value="ECO:0007669"/>
    <property type="project" value="InterPro"/>
</dbReference>
<dbReference type="PANTHER" id="PTHR12224">
    <property type="entry name" value="BETA-1,4-MANNOSYL-GLYCOPROTEIN BETA-1,4-N-ACETYLGLUCOSAMINYL-TRANSFERASE"/>
    <property type="match status" value="1"/>
</dbReference>
<proteinExistence type="predicted"/>
<evidence type="ECO:0000313" key="1">
    <source>
        <dbReference type="EMBL" id="KAK4171853.1"/>
    </source>
</evidence>
<dbReference type="GO" id="GO:0003830">
    <property type="term" value="F:beta-1,4-mannosylglycoprotein 4-beta-N-acetylglucosaminyltransferase activity"/>
    <property type="evidence" value="ECO:0007669"/>
    <property type="project" value="InterPro"/>
</dbReference>
<protein>
    <submittedName>
        <fullName evidence="1">Glycosyltransferase family 17-domain-containing protein</fullName>
    </submittedName>
</protein>
<dbReference type="GO" id="GO:0006044">
    <property type="term" value="P:N-acetylglucosamine metabolic process"/>
    <property type="evidence" value="ECO:0007669"/>
    <property type="project" value="TreeGrafter"/>
</dbReference>
<dbReference type="InterPro" id="IPR006813">
    <property type="entry name" value="Glyco_trans_17"/>
</dbReference>
<evidence type="ECO:0000313" key="2">
    <source>
        <dbReference type="Proteomes" id="UP001302321"/>
    </source>
</evidence>
<sequence length="728" mass="83109">MGLEPPVDHEKPHCPYVAGFKIAVGPHTPHPPFGGVYRASGPKAYETYVEIQTHTHTRYCVKDLEPDGSPGSPEVPTSGPPLVIDSVIRGGDEAGAQIVVCHWDSDSTSMKHVAKIYDPLYYSFEDAELGLPTDVVWIAARDYSIEAAAYEELETYGAEHEKEAESIRGCYPEYFGSFSFDLKLVVGGITYTRTIPLILMEYLDGSTMKEMLDNNQVPESDDTRIHSFVCAVKSTSKLQAAGVLQGDFAPRNIFLIGDIEGPSLRAVIFDFNIAKVLSRMSPPRTPAKIDPIAVATGPGFQIYFQHWLPKWFYADEDKRKSELMRLWCRWPRRNAVPTPCLVVLPTNVGAITSAFWIEASAEVFMELDNDKGPQRRVALRKPSLWRTFKIAVFFTTLHFLYNTFTSYTTNDTICRPHGWKPFVRSSSQPPRKVYDLTMINTELDWLEIRLNSTWSEVDYFVVVESPRTFTNLPKPLHLKTALSDPDSRLAPYNSKIIYHEIVYPSDFSPKTTWDIEDFQRNAMLTQVVPLLSSSQRQPHLNDVLIISDIDEIPRPSTLSLLKQCRFPRRLTLSSRFYYYSFQFLHVGPEWPHPQATYYQGSKKTILPNDLRIGDGVWPFKWFEMGKLGNAAWHCSSCFETMGEMLTKMKSFAHVSMNQEGFRDRGRMVERVREGKDLWDRPGEVYERVEGNEDLPGFLRDGGEEVRGRFRYMLDREGNGAGFRDWKGE</sequence>
<dbReference type="Gene3D" id="1.10.510.10">
    <property type="entry name" value="Transferase(Phosphotransferase) domain 1"/>
    <property type="match status" value="1"/>
</dbReference>
<keyword evidence="2" id="KW-1185">Reference proteome</keyword>